<gene>
    <name evidence="5" type="ORF">QQF64_019741</name>
</gene>
<protein>
    <submittedName>
        <fullName evidence="5">Uncharacterized protein</fullName>
    </submittedName>
</protein>
<evidence type="ECO:0000313" key="6">
    <source>
        <dbReference type="Proteomes" id="UP001558613"/>
    </source>
</evidence>
<evidence type="ECO:0000256" key="4">
    <source>
        <dbReference type="SAM" id="MobiDB-lite"/>
    </source>
</evidence>
<feature type="compositionally biased region" description="Polar residues" evidence="4">
    <location>
        <begin position="188"/>
        <end position="204"/>
    </location>
</feature>
<feature type="compositionally biased region" description="Polar residues" evidence="4">
    <location>
        <begin position="46"/>
        <end position="62"/>
    </location>
</feature>
<reference evidence="5 6" key="1">
    <citation type="submission" date="2023-09" db="EMBL/GenBank/DDBJ databases">
        <authorList>
            <person name="Wang M."/>
        </authorList>
    </citation>
    <scope>NUCLEOTIDE SEQUENCE [LARGE SCALE GENOMIC DNA]</scope>
    <source>
        <strain evidence="5">GT-2023</strain>
        <tissue evidence="5">Liver</tissue>
    </source>
</reference>
<evidence type="ECO:0000256" key="2">
    <source>
        <dbReference type="ARBA" id="ARBA00022490"/>
    </source>
</evidence>
<sequence>MPEERGKDSSFEMSLSQKWSVRSVSVKSDHSNRGLPPNLSEKKTSSTKSVRSGSHVFSSVSMKSDHSNRGLPPNLSEKKWSTKSVRSGSHVFSSVSVKSDHSNRGLPPNLSEKKASSTKSVRSGSHVFSSVSMKSDHSNRGLPPNLSEKKWSTKSVRSGSHVFSSVSVKSDHSNRGLPPNLSEKKASSTKSVRSGSHVFSSVSMKSDHSNRGLPPNLSEKKRSTKRVQYKKLDTDIQTHRNYKNFSLQWIFKDLERKIITFMKNELKKFKKILRKEDLQYFVEDFDENRCSIKEAALDLTLCFLREMKQDEAADSLEDELIFIHQLKCSLKKKYQCVYEGIAKQEEELEEFELQKFKKSDKCLIRLLAVIKTSKRAR</sequence>
<comment type="caution">
    <text evidence="5">The sequence shown here is derived from an EMBL/GenBank/DDBJ whole genome shotgun (WGS) entry which is preliminary data.</text>
</comment>
<dbReference type="Proteomes" id="UP001558613">
    <property type="component" value="Unassembled WGS sequence"/>
</dbReference>
<feature type="compositionally biased region" description="Polar residues" evidence="4">
    <location>
        <begin position="82"/>
        <end position="97"/>
    </location>
</feature>
<evidence type="ECO:0000256" key="3">
    <source>
        <dbReference type="ARBA" id="ARBA00022737"/>
    </source>
</evidence>
<feature type="compositionally biased region" description="Basic and acidic residues" evidence="4">
    <location>
        <begin position="1"/>
        <end position="10"/>
    </location>
</feature>
<feature type="compositionally biased region" description="Polar residues" evidence="4">
    <location>
        <begin position="153"/>
        <end position="168"/>
    </location>
</feature>
<keyword evidence="2" id="KW-0963">Cytoplasm</keyword>
<dbReference type="EMBL" id="JAYMGO010000022">
    <property type="protein sequence ID" value="KAL1251945.1"/>
    <property type="molecule type" value="Genomic_DNA"/>
</dbReference>
<feature type="region of interest" description="Disordered" evidence="4">
    <location>
        <begin position="1"/>
        <end position="226"/>
    </location>
</feature>
<accession>A0ABR3LGE8</accession>
<dbReference type="PANTHER" id="PTHR45690:SF19">
    <property type="entry name" value="NACHT, LRR AND PYD DOMAINS-CONTAINING PROTEIN 3"/>
    <property type="match status" value="1"/>
</dbReference>
<comment type="subcellular location">
    <subcellularLocation>
        <location evidence="1">Cytoplasm</location>
    </subcellularLocation>
</comment>
<dbReference type="PANTHER" id="PTHR45690">
    <property type="entry name" value="NACHT, LRR AND PYD DOMAINS-CONTAINING PROTEIN 12"/>
    <property type="match status" value="1"/>
</dbReference>
<evidence type="ECO:0000313" key="5">
    <source>
        <dbReference type="EMBL" id="KAL1251945.1"/>
    </source>
</evidence>
<name>A0ABR3LGE8_9TELE</name>
<proteinExistence type="predicted"/>
<dbReference type="InterPro" id="IPR050637">
    <property type="entry name" value="NLRP_innate_immun_reg"/>
</dbReference>
<organism evidence="5 6">
    <name type="scientific">Cirrhinus molitorella</name>
    <name type="common">mud carp</name>
    <dbReference type="NCBI Taxonomy" id="172907"/>
    <lineage>
        <taxon>Eukaryota</taxon>
        <taxon>Metazoa</taxon>
        <taxon>Chordata</taxon>
        <taxon>Craniata</taxon>
        <taxon>Vertebrata</taxon>
        <taxon>Euteleostomi</taxon>
        <taxon>Actinopterygii</taxon>
        <taxon>Neopterygii</taxon>
        <taxon>Teleostei</taxon>
        <taxon>Ostariophysi</taxon>
        <taxon>Cypriniformes</taxon>
        <taxon>Cyprinidae</taxon>
        <taxon>Labeoninae</taxon>
        <taxon>Labeonini</taxon>
        <taxon>Cirrhinus</taxon>
    </lineage>
</organism>
<feature type="compositionally biased region" description="Polar residues" evidence="4">
    <location>
        <begin position="117"/>
        <end position="133"/>
    </location>
</feature>
<keyword evidence="3" id="KW-0677">Repeat</keyword>
<feature type="compositionally biased region" description="Polar residues" evidence="4">
    <location>
        <begin position="11"/>
        <end position="26"/>
    </location>
</feature>
<evidence type="ECO:0000256" key="1">
    <source>
        <dbReference type="ARBA" id="ARBA00004496"/>
    </source>
</evidence>
<keyword evidence="6" id="KW-1185">Reference proteome</keyword>